<feature type="compositionally biased region" description="Acidic residues" evidence="13">
    <location>
        <begin position="1025"/>
        <end position="1048"/>
    </location>
</feature>
<dbReference type="GO" id="GO:0016887">
    <property type="term" value="F:ATP hydrolysis activity"/>
    <property type="evidence" value="ECO:0007669"/>
    <property type="project" value="InterPro"/>
</dbReference>
<keyword evidence="16" id="KW-1185">Reference proteome</keyword>
<dbReference type="InterPro" id="IPR003395">
    <property type="entry name" value="RecF/RecN/SMC_N"/>
</dbReference>
<dbReference type="Gene3D" id="3.30.70.1620">
    <property type="match status" value="1"/>
</dbReference>
<keyword evidence="5" id="KW-0498">Mitosis</keyword>
<keyword evidence="7 12" id="KW-0175">Coiled coil</keyword>
<dbReference type="SUPFAM" id="SSF52540">
    <property type="entry name" value="P-loop containing nucleoside triphosphate hydrolases"/>
    <property type="match status" value="1"/>
</dbReference>
<dbReference type="Pfam" id="PF02463">
    <property type="entry name" value="SMC_N"/>
    <property type="match status" value="1"/>
</dbReference>
<dbReference type="EMBL" id="GL349479">
    <property type="protein sequence ID" value="KNC53172.1"/>
    <property type="molecule type" value="Genomic_DNA"/>
</dbReference>
<evidence type="ECO:0000256" key="6">
    <source>
        <dbReference type="ARBA" id="ARBA00022840"/>
    </source>
</evidence>
<dbReference type="GO" id="GO:0005524">
    <property type="term" value="F:ATP binding"/>
    <property type="evidence" value="ECO:0007669"/>
    <property type="project" value="UniProtKB-KW"/>
</dbReference>
<dbReference type="GO" id="GO:0007076">
    <property type="term" value="P:mitotic chromosome condensation"/>
    <property type="evidence" value="ECO:0007669"/>
    <property type="project" value="TreeGrafter"/>
</dbReference>
<dbReference type="GO" id="GO:0051301">
    <property type="term" value="P:cell division"/>
    <property type="evidence" value="ECO:0007669"/>
    <property type="project" value="UniProtKB-KW"/>
</dbReference>
<evidence type="ECO:0000256" key="9">
    <source>
        <dbReference type="ARBA" id="ARBA00023242"/>
    </source>
</evidence>
<keyword evidence="9 11" id="KW-0539">Nucleus</keyword>
<comment type="similarity">
    <text evidence="2">Belongs to the SMC family. SMC4 subfamily.</text>
</comment>
<evidence type="ECO:0000256" key="10">
    <source>
        <dbReference type="ARBA" id="ARBA00023306"/>
    </source>
</evidence>
<evidence type="ECO:0000256" key="8">
    <source>
        <dbReference type="ARBA" id="ARBA00023067"/>
    </source>
</evidence>
<keyword evidence="3" id="KW-0132">Cell division</keyword>
<keyword evidence="8" id="KW-0226">DNA condensation</keyword>
<feature type="domain" description="SMC hinge" evidence="14">
    <location>
        <begin position="551"/>
        <end position="666"/>
    </location>
</feature>
<evidence type="ECO:0000313" key="15">
    <source>
        <dbReference type="EMBL" id="KNC53172.1"/>
    </source>
</evidence>
<protein>
    <recommendedName>
        <fullName evidence="11">Structural maintenance of chromosomes protein</fullName>
    </recommendedName>
</protein>
<dbReference type="PIRSF" id="PIRSF005719">
    <property type="entry name" value="SMC"/>
    <property type="match status" value="1"/>
</dbReference>
<keyword evidence="6" id="KW-0067">ATP-binding</keyword>
<dbReference type="SMART" id="SM00968">
    <property type="entry name" value="SMC_hinge"/>
    <property type="match status" value="1"/>
</dbReference>
<feature type="coiled-coil region" evidence="12">
    <location>
        <begin position="879"/>
        <end position="997"/>
    </location>
</feature>
<feature type="coiled-coil region" evidence="12">
    <location>
        <begin position="728"/>
        <end position="755"/>
    </location>
</feature>
<feature type="coiled-coil region" evidence="12">
    <location>
        <begin position="472"/>
        <end position="534"/>
    </location>
</feature>
<dbReference type="PANTHER" id="PTHR18937:SF172">
    <property type="entry name" value="STRUCTURAL MAINTENANCE OF CHROMOSOMES PROTEIN"/>
    <property type="match status" value="1"/>
</dbReference>
<comment type="subcellular location">
    <subcellularLocation>
        <location evidence="1 11">Nucleus</location>
    </subcellularLocation>
</comment>
<feature type="region of interest" description="Disordered" evidence="13">
    <location>
        <begin position="1021"/>
        <end position="1055"/>
    </location>
</feature>
<proteinExistence type="inferred from homology"/>
<evidence type="ECO:0000256" key="11">
    <source>
        <dbReference type="PIRNR" id="PIRNR005719"/>
    </source>
</evidence>
<dbReference type="eggNOG" id="KOG0996">
    <property type="taxonomic scope" value="Eukaryota"/>
</dbReference>
<dbReference type="SUPFAM" id="SSF75553">
    <property type="entry name" value="Smc hinge domain"/>
    <property type="match status" value="1"/>
</dbReference>
<dbReference type="Gene3D" id="1.20.1060.20">
    <property type="match status" value="1"/>
</dbReference>
<keyword evidence="4" id="KW-0547">Nucleotide-binding</keyword>
<evidence type="ECO:0000256" key="12">
    <source>
        <dbReference type="SAM" id="Coils"/>
    </source>
</evidence>
<dbReference type="FunFam" id="3.40.50.300:FF:000481">
    <property type="entry name" value="Structural maintenance of chromosomes 4"/>
    <property type="match status" value="1"/>
</dbReference>
<evidence type="ECO:0000256" key="13">
    <source>
        <dbReference type="SAM" id="MobiDB-lite"/>
    </source>
</evidence>
<dbReference type="GO" id="GO:0000796">
    <property type="term" value="C:condensin complex"/>
    <property type="evidence" value="ECO:0007669"/>
    <property type="project" value="TreeGrafter"/>
</dbReference>
<dbReference type="Proteomes" id="UP000054408">
    <property type="component" value="Unassembled WGS sequence"/>
</dbReference>
<dbReference type="GeneID" id="25567752"/>
<gene>
    <name evidence="15" type="ORF">AMSG_09251</name>
</gene>
<evidence type="ECO:0000259" key="14">
    <source>
        <dbReference type="SMART" id="SM00968"/>
    </source>
</evidence>
<dbReference type="OMA" id="CPALDNM"/>
<dbReference type="STRING" id="461836.A0A0L0DLI9"/>
<dbReference type="OrthoDB" id="5575062at2759"/>
<reference evidence="15 16" key="1">
    <citation type="submission" date="2010-05" db="EMBL/GenBank/DDBJ databases">
        <title>The Genome Sequence of Thecamonas trahens ATCC 50062.</title>
        <authorList>
            <consortium name="The Broad Institute Genome Sequencing Platform"/>
            <person name="Russ C."/>
            <person name="Cuomo C."/>
            <person name="Shea T."/>
            <person name="Young S.K."/>
            <person name="Zeng Q."/>
            <person name="Koehrsen M."/>
            <person name="Haas B."/>
            <person name="Borodovsky M."/>
            <person name="Guigo R."/>
            <person name="Alvarado L."/>
            <person name="Berlin A."/>
            <person name="Bochicchio J."/>
            <person name="Borenstein D."/>
            <person name="Chapman S."/>
            <person name="Chen Z."/>
            <person name="Freedman E."/>
            <person name="Gellesch M."/>
            <person name="Goldberg J."/>
            <person name="Griggs A."/>
            <person name="Gujja S."/>
            <person name="Heilman E."/>
            <person name="Heiman D."/>
            <person name="Hepburn T."/>
            <person name="Howarth C."/>
            <person name="Jen D."/>
            <person name="Larson L."/>
            <person name="Mehta T."/>
            <person name="Park D."/>
            <person name="Pearson M."/>
            <person name="Roberts A."/>
            <person name="Saif S."/>
            <person name="Shenoy N."/>
            <person name="Sisk P."/>
            <person name="Stolte C."/>
            <person name="Sykes S."/>
            <person name="Thomson T."/>
            <person name="Walk T."/>
            <person name="White J."/>
            <person name="Yandava C."/>
            <person name="Burger G."/>
            <person name="Gray M.W."/>
            <person name="Holland P.W.H."/>
            <person name="King N."/>
            <person name="Lang F.B.F."/>
            <person name="Roger A.J."/>
            <person name="Ruiz-Trillo I."/>
            <person name="Lander E."/>
            <person name="Nusbaum C."/>
        </authorList>
    </citation>
    <scope>NUCLEOTIDE SEQUENCE [LARGE SCALE GENOMIC DNA]</scope>
    <source>
        <strain evidence="15 16">ATCC 50062</strain>
    </source>
</reference>
<dbReference type="InterPro" id="IPR010935">
    <property type="entry name" value="SMC_hinge"/>
</dbReference>
<organism evidence="15 16">
    <name type="scientific">Thecamonas trahens ATCC 50062</name>
    <dbReference type="NCBI Taxonomy" id="461836"/>
    <lineage>
        <taxon>Eukaryota</taxon>
        <taxon>Apusozoa</taxon>
        <taxon>Apusomonadida</taxon>
        <taxon>Apusomonadidae</taxon>
        <taxon>Thecamonas</taxon>
    </lineage>
</organism>
<accession>A0A0L0DLI9</accession>
<keyword evidence="10" id="KW-0131">Cell cycle</keyword>
<feature type="coiled-coil region" evidence="12">
    <location>
        <begin position="307"/>
        <end position="422"/>
    </location>
</feature>
<evidence type="ECO:0000256" key="5">
    <source>
        <dbReference type="ARBA" id="ARBA00022776"/>
    </source>
</evidence>
<dbReference type="InterPro" id="IPR027417">
    <property type="entry name" value="P-loop_NTPase"/>
</dbReference>
<evidence type="ECO:0000256" key="2">
    <source>
        <dbReference type="ARBA" id="ARBA00006005"/>
    </source>
</evidence>
<dbReference type="Gene3D" id="1.10.287.1490">
    <property type="match status" value="1"/>
</dbReference>
<dbReference type="PANTHER" id="PTHR18937">
    <property type="entry name" value="STRUCTURAL MAINTENANCE OF CHROMOSOMES SMC FAMILY MEMBER"/>
    <property type="match status" value="1"/>
</dbReference>
<dbReference type="InterPro" id="IPR024704">
    <property type="entry name" value="SMC"/>
</dbReference>
<dbReference type="GO" id="GO:0005634">
    <property type="term" value="C:nucleus"/>
    <property type="evidence" value="ECO:0007669"/>
    <property type="project" value="UniProtKB-SubCell"/>
</dbReference>
<dbReference type="RefSeq" id="XP_013754645.1">
    <property type="nucleotide sequence ID" value="XM_013899191.1"/>
</dbReference>
<evidence type="ECO:0000256" key="1">
    <source>
        <dbReference type="ARBA" id="ARBA00004123"/>
    </source>
</evidence>
<evidence type="ECO:0000256" key="7">
    <source>
        <dbReference type="ARBA" id="ARBA00023054"/>
    </source>
</evidence>
<evidence type="ECO:0000256" key="4">
    <source>
        <dbReference type="ARBA" id="ARBA00022741"/>
    </source>
</evidence>
<name>A0A0L0DLI9_THETB</name>
<evidence type="ECO:0000256" key="3">
    <source>
        <dbReference type="ARBA" id="ARBA00022618"/>
    </source>
</evidence>
<dbReference type="Pfam" id="PF06470">
    <property type="entry name" value="SMC_hinge"/>
    <property type="match status" value="1"/>
</dbReference>
<sequence length="1294" mass="138718">MASTSGMEVAGGERRGRLMIAQMVLENFKSYGGERTIGPFHKRFSSVVGPNGSGKSNVIDAMQFVMGKRASRMRLKKVSELIHKSENYPACEYAKVSVYFQDIVDTGPGDEDYTVVDGSQVVVTRVAYATNGSKYFLNDKSSSYSEVTALLRERGIDLDHNRSMVLQGEIEQIAMMKPKGTGDNDSGLLEFLEDIIGSNTFVEDINAAGKATEELNEERTSHLHRVKVVEKERLALESSKLEAEAYMAKELELCTHRFHLYQLNRAQTAVQAEALREKATVVDGEYATLQKALSSTTTALAATEAQFSRIQTEHKDVESALDAAKREFEAYERKDVKFREDVKHCKTKIKKNAKAGVTAAAKVEQCKANLARAETDAADAAAALETHTAAAAKHSEALEELNAQLASVTAEFQAEIEEAQKAAMPHVEASAQHKAALDLAASQAALINDRVAKAAAALAKATAELESYASTADAKAEKLAALQAKLAEASAEATQIANDLAQAGAMEAELAKDVAALRSTLEESRSSLQAANSRSAVLDELLALKAAGKLPGVLGRLGDLGVIDEAYDVAVSTAAPALNNIVVDTPETGAKAVAYLRKHNLGRATFIILSELGYLAKYMASAAASFPAPRLFDLITPSSPEVAPAFFYATKNTLVADSLDAATSVAFAGDRRFRVVTLDGQLIDTSGTMSGGGSRASSGAMLTSATASSASAAAAAAAAASVVSAADVAAAEAELKTKSSQLAALRAEMESLKRRSYKVATKVSTLETSISKLEMDLAASTAAEPVLKAQIEAHTAAAALTPEEKTQLAALEATMATEQAALDETKLVLDAFDAEIKILQEKILEAGGMELRKAQSARDSAQQQADLAASAATKAKVAIKSATKALAKAEAALAGLETESADLAASLATMEAEFATLETEAVAVLESYKQTQLLMEEKEEELAGLKNVYDDQKKTYNALQAQEVDITDRRDELARTIADYDRRIADWSTKMEAVQAQYASSLGLISSPTQLAELQNKTGAGMDLASDDDESDNEAEANNDDAGDESGDDASGAAPASGVLRELSAKKLAKVDKAELEAEIGLLEEAIKEMSPNLRAIQMYREKEEEYLTKVTALDEITEKRDAARDVFDSLRKQRLDKFMAGFSTITLKLKEMYQMITMGGDAELELVDSLDPFSEGIVFSVRPPKKSWKNISNLSGGEKTLSSLALVFALHHYKPTPLYVMDEIDAALDFRNVSIVANYIKDRTKDAQFIVISLRNNMFELADRLVGVYKTNNVTKSVTLNPRAVALGLGERK</sequence>
<evidence type="ECO:0000313" key="16">
    <source>
        <dbReference type="Proteomes" id="UP000054408"/>
    </source>
</evidence>
<dbReference type="Gene3D" id="3.40.50.300">
    <property type="entry name" value="P-loop containing nucleotide triphosphate hydrolases"/>
    <property type="match status" value="2"/>
</dbReference>
<dbReference type="InterPro" id="IPR036277">
    <property type="entry name" value="SMC_hinge_sf"/>
</dbReference>